<feature type="compositionally biased region" description="Acidic residues" evidence="1">
    <location>
        <begin position="118"/>
        <end position="127"/>
    </location>
</feature>
<dbReference type="GO" id="GO:0016020">
    <property type="term" value="C:membrane"/>
    <property type="evidence" value="ECO:0007669"/>
    <property type="project" value="InterPro"/>
</dbReference>
<name>A0AAN7XQB9_ELEMC</name>
<dbReference type="Proteomes" id="UP001346869">
    <property type="component" value="Unassembled WGS sequence"/>
</dbReference>
<evidence type="ECO:0000313" key="3">
    <source>
        <dbReference type="EMBL" id="KAK5865086.1"/>
    </source>
</evidence>
<sequence>MCSALSGLLEFSPVLLRYFISGGNFTLAELGVCEPTPPPHPAAVPYCPDLALLQRGYSLSAGSDADSDPEGPLSPERAIQLWAGQGQVKSRRSSGVSSRENSALTLTDSENDNKSDDESAYLDDEEDEDPFGDFVISKSRLTVASLRLLGPTLGLCVIVFDVLLCPLLHLSVPDLLFCL</sequence>
<comment type="caution">
    <text evidence="3">The sequence shown here is derived from an EMBL/GenBank/DDBJ whole genome shotgun (WGS) entry which is preliminary data.</text>
</comment>
<reference evidence="3 4" key="2">
    <citation type="journal article" date="2023" name="Mol. Biol. Evol.">
        <title>Genomics of Secondarily Temperate Adaptation in the Only Non-Antarctic Icefish.</title>
        <authorList>
            <person name="Rivera-Colon A.G."/>
            <person name="Rayamajhi N."/>
            <person name="Minhas B.F."/>
            <person name="Madrigal G."/>
            <person name="Bilyk K.T."/>
            <person name="Yoon V."/>
            <person name="Hune M."/>
            <person name="Gregory S."/>
            <person name="Cheng C.H.C."/>
            <person name="Catchen J.M."/>
        </authorList>
    </citation>
    <scope>NUCLEOTIDE SEQUENCE [LARGE SCALE GENOMIC DNA]</scope>
    <source>
        <strain evidence="3">JMC-PN-2008</strain>
    </source>
</reference>
<feature type="compositionally biased region" description="Low complexity" evidence="1">
    <location>
        <begin position="93"/>
        <end position="102"/>
    </location>
</feature>
<dbReference type="PROSITE" id="PS51361">
    <property type="entry name" value="TENEURIN_N"/>
    <property type="match status" value="1"/>
</dbReference>
<evidence type="ECO:0000256" key="1">
    <source>
        <dbReference type="SAM" id="MobiDB-lite"/>
    </source>
</evidence>
<dbReference type="AlphaFoldDB" id="A0AAN7XQB9"/>
<dbReference type="Pfam" id="PF06484">
    <property type="entry name" value="Ten_N"/>
    <property type="match status" value="1"/>
</dbReference>
<evidence type="ECO:0000259" key="2">
    <source>
        <dbReference type="PROSITE" id="PS51361"/>
    </source>
</evidence>
<keyword evidence="4" id="KW-1185">Reference proteome</keyword>
<protein>
    <recommendedName>
        <fullName evidence="2">Teneurin N-terminal domain-containing protein</fullName>
    </recommendedName>
</protein>
<gene>
    <name evidence="3" type="ORF">PBY51_016277</name>
</gene>
<evidence type="ECO:0000313" key="4">
    <source>
        <dbReference type="Proteomes" id="UP001346869"/>
    </source>
</evidence>
<dbReference type="EMBL" id="JAUZQC010000010">
    <property type="protein sequence ID" value="KAK5865086.1"/>
    <property type="molecule type" value="Genomic_DNA"/>
</dbReference>
<dbReference type="InterPro" id="IPR009471">
    <property type="entry name" value="Ten_N"/>
</dbReference>
<reference evidence="3 4" key="1">
    <citation type="journal article" date="2023" name="Genes (Basel)">
        <title>Chromosome-Level Genome Assembly and Circadian Gene Repertoire of the Patagonia Blennie Eleginops maclovinus-The Closest Ancestral Proxy of Antarctic Cryonotothenioids.</title>
        <authorList>
            <person name="Cheng C.C."/>
            <person name="Rivera-Colon A.G."/>
            <person name="Minhas B.F."/>
            <person name="Wilson L."/>
            <person name="Rayamajhi N."/>
            <person name="Vargas-Chacoff L."/>
            <person name="Catchen J.M."/>
        </authorList>
    </citation>
    <scope>NUCLEOTIDE SEQUENCE [LARGE SCALE GENOMIC DNA]</scope>
    <source>
        <strain evidence="3">JMC-PN-2008</strain>
    </source>
</reference>
<feature type="region of interest" description="Disordered" evidence="1">
    <location>
        <begin position="84"/>
        <end position="127"/>
    </location>
</feature>
<organism evidence="3 4">
    <name type="scientific">Eleginops maclovinus</name>
    <name type="common">Patagonian blennie</name>
    <name type="synonym">Eleginus maclovinus</name>
    <dbReference type="NCBI Taxonomy" id="56733"/>
    <lineage>
        <taxon>Eukaryota</taxon>
        <taxon>Metazoa</taxon>
        <taxon>Chordata</taxon>
        <taxon>Craniata</taxon>
        <taxon>Vertebrata</taxon>
        <taxon>Euteleostomi</taxon>
        <taxon>Actinopterygii</taxon>
        <taxon>Neopterygii</taxon>
        <taxon>Teleostei</taxon>
        <taxon>Neoteleostei</taxon>
        <taxon>Acanthomorphata</taxon>
        <taxon>Eupercaria</taxon>
        <taxon>Perciformes</taxon>
        <taxon>Notothenioidei</taxon>
        <taxon>Eleginopidae</taxon>
        <taxon>Eleginops</taxon>
    </lineage>
</organism>
<dbReference type="GO" id="GO:0007165">
    <property type="term" value="P:signal transduction"/>
    <property type="evidence" value="ECO:0007669"/>
    <property type="project" value="InterPro"/>
</dbReference>
<proteinExistence type="predicted"/>
<accession>A0AAN7XQB9</accession>
<feature type="domain" description="Teneurin N-terminal" evidence="2">
    <location>
        <begin position="22"/>
        <end position="179"/>
    </location>
</feature>